<feature type="transmembrane region" description="Helical" evidence="1">
    <location>
        <begin position="12"/>
        <end position="35"/>
    </location>
</feature>
<name>A0A2U1ANG5_9BACT</name>
<dbReference type="Gene3D" id="3.30.700.10">
    <property type="entry name" value="Glycoprotein, Type 4 Pilin"/>
    <property type="match status" value="1"/>
</dbReference>
<protein>
    <submittedName>
        <fullName evidence="2">Prepilin-type N-terminal cleavage/methylation domain-containing protein/prepilin-type processing-associated H-X9-DG protein</fullName>
    </submittedName>
</protein>
<dbReference type="GeneID" id="78296491"/>
<dbReference type="Proteomes" id="UP000245959">
    <property type="component" value="Unassembled WGS sequence"/>
</dbReference>
<dbReference type="NCBIfam" id="TIGR02532">
    <property type="entry name" value="IV_pilin_GFxxxE"/>
    <property type="match status" value="1"/>
</dbReference>
<keyword evidence="1" id="KW-0812">Transmembrane</keyword>
<dbReference type="PANTHER" id="PTHR30093">
    <property type="entry name" value="GENERAL SECRETION PATHWAY PROTEIN G"/>
    <property type="match status" value="1"/>
</dbReference>
<gene>
    <name evidence="2" type="ORF">C8D82_1291</name>
</gene>
<proteinExistence type="predicted"/>
<keyword evidence="1" id="KW-1133">Transmembrane helix</keyword>
<evidence type="ECO:0000313" key="2">
    <source>
        <dbReference type="EMBL" id="PVY37979.1"/>
    </source>
</evidence>
<organism evidence="2 3">
    <name type="scientific">Victivallis vadensis</name>
    <dbReference type="NCBI Taxonomy" id="172901"/>
    <lineage>
        <taxon>Bacteria</taxon>
        <taxon>Pseudomonadati</taxon>
        <taxon>Lentisphaerota</taxon>
        <taxon>Lentisphaeria</taxon>
        <taxon>Victivallales</taxon>
        <taxon>Victivallaceae</taxon>
        <taxon>Victivallis</taxon>
    </lineage>
</organism>
<dbReference type="InterPro" id="IPR012902">
    <property type="entry name" value="N_methyl_site"/>
</dbReference>
<dbReference type="SUPFAM" id="SSF54523">
    <property type="entry name" value="Pili subunits"/>
    <property type="match status" value="1"/>
</dbReference>
<dbReference type="OrthoDB" id="249920at2"/>
<accession>A0A2U1ANG5</accession>
<evidence type="ECO:0000256" key="1">
    <source>
        <dbReference type="SAM" id="Phobius"/>
    </source>
</evidence>
<comment type="caution">
    <text evidence="2">The sequence shown here is derived from an EMBL/GenBank/DDBJ whole genome shotgun (WGS) entry which is preliminary data.</text>
</comment>
<sequence>MKIDFKSSGGRTCNFTLIELLIVIAIIAILASMLLPALNRARESARGTTCLNNKKQAITAQLQYAGDFNDYLVGFLPSNGTSGLWCSVLANGQGTDGVFNVKGKGYLNETCIQCPSVSNRSKPGDDPFDFWRSSYGVDWSYSNGSEMENSRRETLGRYILSVASPESYVFFLARMKRPTDTLIFADTYWKKNNSGIPRFIFDKSLDSGAVVQAHGGRVATAFADGHAAMHTGVELKNMPFNLQYWFKSTAGDIGN</sequence>
<keyword evidence="3" id="KW-1185">Reference proteome</keyword>
<dbReference type="AlphaFoldDB" id="A0A2U1ANG5"/>
<dbReference type="EMBL" id="QEKH01000029">
    <property type="protein sequence ID" value="PVY37979.1"/>
    <property type="molecule type" value="Genomic_DNA"/>
</dbReference>
<keyword evidence="1" id="KW-0472">Membrane</keyword>
<dbReference type="InterPro" id="IPR045584">
    <property type="entry name" value="Pilin-like"/>
</dbReference>
<dbReference type="RefSeq" id="WP_116885212.1">
    <property type="nucleotide sequence ID" value="NZ_CABMMC010000188.1"/>
</dbReference>
<evidence type="ECO:0000313" key="3">
    <source>
        <dbReference type="Proteomes" id="UP000245959"/>
    </source>
</evidence>
<reference evidence="2 3" key="1">
    <citation type="submission" date="2018-04" db="EMBL/GenBank/DDBJ databases">
        <title>Genomic Encyclopedia of Type Strains, Phase IV (KMG-IV): sequencing the most valuable type-strain genomes for metagenomic binning, comparative biology and taxonomic classification.</title>
        <authorList>
            <person name="Goeker M."/>
        </authorList>
    </citation>
    <scope>NUCLEOTIDE SEQUENCE [LARGE SCALE GENOMIC DNA]</scope>
    <source>
        <strain evidence="2 3">DSM 14823</strain>
    </source>
</reference>